<dbReference type="PANTHER" id="PTHR48466:SF2">
    <property type="entry name" value="OS10G0509000 PROTEIN"/>
    <property type="match status" value="1"/>
</dbReference>
<dbReference type="InterPro" id="IPR000432">
    <property type="entry name" value="DNA_mismatch_repair_MutS_C"/>
</dbReference>
<dbReference type="PANTHER" id="PTHR48466">
    <property type="entry name" value="OS10G0509000 PROTEIN-RELATED"/>
    <property type="match status" value="1"/>
</dbReference>
<dbReference type="NCBIfam" id="TIGR01069">
    <property type="entry name" value="mutS2"/>
    <property type="match status" value="1"/>
</dbReference>
<keyword evidence="2" id="KW-0547">Nucleotide-binding</keyword>
<evidence type="ECO:0000259" key="8">
    <source>
        <dbReference type="PROSITE" id="PS50828"/>
    </source>
</evidence>
<evidence type="ECO:0000256" key="5">
    <source>
        <dbReference type="ARBA" id="ARBA00022884"/>
    </source>
</evidence>
<dbReference type="SUPFAM" id="SSF54593">
    <property type="entry name" value="Glyoxalase/Bleomycin resistance protein/Dihydroxybiphenyl dioxygenase"/>
    <property type="match status" value="1"/>
</dbReference>
<dbReference type="SMART" id="SM00533">
    <property type="entry name" value="MUTSd"/>
    <property type="match status" value="1"/>
</dbReference>
<dbReference type="SMART" id="SM00534">
    <property type="entry name" value="MUTSac"/>
    <property type="match status" value="1"/>
</dbReference>
<dbReference type="Pfam" id="PF01713">
    <property type="entry name" value="Smr"/>
    <property type="match status" value="1"/>
</dbReference>
<dbReference type="GO" id="GO:0030983">
    <property type="term" value="F:mismatched DNA binding"/>
    <property type="evidence" value="ECO:0007669"/>
    <property type="project" value="InterPro"/>
</dbReference>
<keyword evidence="5" id="KW-0694">RNA-binding</keyword>
<dbReference type="FunFam" id="3.40.50.300:FF:000830">
    <property type="entry name" value="Endonuclease MutS2"/>
    <property type="match status" value="1"/>
</dbReference>
<evidence type="ECO:0000256" key="6">
    <source>
        <dbReference type="ARBA" id="ARBA00023125"/>
    </source>
</evidence>
<keyword evidence="1" id="KW-0699">rRNA-binding</keyword>
<keyword evidence="10" id="KW-0255">Endonuclease</keyword>
<reference evidence="10" key="1">
    <citation type="submission" date="2023-03" db="EMBL/GenBank/DDBJ databases">
        <authorList>
            <person name="Steffen K."/>
            <person name="Cardenas P."/>
        </authorList>
    </citation>
    <scope>NUCLEOTIDE SEQUENCE</scope>
</reference>
<evidence type="ECO:0000256" key="2">
    <source>
        <dbReference type="ARBA" id="ARBA00022741"/>
    </source>
</evidence>
<keyword evidence="10" id="KW-0540">Nuclease</keyword>
<dbReference type="Pfam" id="PF00903">
    <property type="entry name" value="Glyoxalase"/>
    <property type="match status" value="1"/>
</dbReference>
<dbReference type="SUPFAM" id="SSF160443">
    <property type="entry name" value="SMR domain-like"/>
    <property type="match status" value="1"/>
</dbReference>
<dbReference type="GO" id="GO:0019843">
    <property type="term" value="F:rRNA binding"/>
    <property type="evidence" value="ECO:0007669"/>
    <property type="project" value="UniProtKB-KW"/>
</dbReference>
<feature type="domain" description="Smr" evidence="8">
    <location>
        <begin position="733"/>
        <end position="798"/>
    </location>
</feature>
<evidence type="ECO:0000313" key="11">
    <source>
        <dbReference type="Proteomes" id="UP001174909"/>
    </source>
</evidence>
<gene>
    <name evidence="10" type="ORF">GBAR_LOCUS22292</name>
</gene>
<dbReference type="GO" id="GO:0140664">
    <property type="term" value="F:ATP-dependent DNA damage sensor activity"/>
    <property type="evidence" value="ECO:0007669"/>
    <property type="project" value="InterPro"/>
</dbReference>
<feature type="coiled-coil region" evidence="7">
    <location>
        <begin position="535"/>
        <end position="609"/>
    </location>
</feature>
<dbReference type="GO" id="GO:0004519">
    <property type="term" value="F:endonuclease activity"/>
    <property type="evidence" value="ECO:0007669"/>
    <property type="project" value="UniProtKB-KW"/>
</dbReference>
<dbReference type="Pfam" id="PF00488">
    <property type="entry name" value="MutS_V"/>
    <property type="match status" value="1"/>
</dbReference>
<dbReference type="InterPro" id="IPR027417">
    <property type="entry name" value="P-loop_NTPase"/>
</dbReference>
<keyword evidence="3" id="KW-0378">Hydrolase</keyword>
<dbReference type="PROSITE" id="PS51819">
    <property type="entry name" value="VOC"/>
    <property type="match status" value="1"/>
</dbReference>
<dbReference type="HAMAP" id="MF_00092">
    <property type="entry name" value="MutS2"/>
    <property type="match status" value="1"/>
</dbReference>
<comment type="caution">
    <text evidence="10">The sequence shown here is derived from an EMBL/GenBank/DDBJ whole genome shotgun (WGS) entry which is preliminary data.</text>
</comment>
<keyword evidence="7" id="KW-0175">Coiled coil</keyword>
<evidence type="ECO:0000256" key="3">
    <source>
        <dbReference type="ARBA" id="ARBA00022801"/>
    </source>
</evidence>
<dbReference type="GO" id="GO:0005524">
    <property type="term" value="F:ATP binding"/>
    <property type="evidence" value="ECO:0007669"/>
    <property type="project" value="UniProtKB-KW"/>
</dbReference>
<dbReference type="InterPro" id="IPR004360">
    <property type="entry name" value="Glyas_Fos-R_dOase_dom"/>
</dbReference>
<evidence type="ECO:0000256" key="7">
    <source>
        <dbReference type="SAM" id="Coils"/>
    </source>
</evidence>
<dbReference type="GO" id="GO:0016887">
    <property type="term" value="F:ATP hydrolysis activity"/>
    <property type="evidence" value="ECO:0007669"/>
    <property type="project" value="InterPro"/>
</dbReference>
<dbReference type="AlphaFoldDB" id="A0AA35T2J8"/>
<evidence type="ECO:0000259" key="9">
    <source>
        <dbReference type="PROSITE" id="PS51819"/>
    </source>
</evidence>
<dbReference type="Gene3D" id="3.40.50.300">
    <property type="entry name" value="P-loop containing nucleotide triphosphate hydrolases"/>
    <property type="match status" value="1"/>
</dbReference>
<sequence length="949" mass="104733">MTLAEDQSIPPQVGFQPEVGFQRAIGLLEFDQIRLRLAETTRTALGGEAAAELAPASDPRDVAVRQQETAEARRLMDTTGALELGPEEDLRPAVQRAVLGGVLRGEELRFVAALAAAARWNHGSLARRDDLPVLAAIAQNLPELPDFESAVNRAIGPAGEVLDDASPELGRLRRESRNAWSSLNDVMQRSLRRHQRSGVTQEDIVTERNGRMVLLIKTEFKGQAPGIVHDVSDSGATVFIEPMPAIDLGNRWRETRLAERREEERVLRQLSEMVGRYSDDITLMLSLLARLDLAAAKGRYAASLRAVPPTLLQRNEPRRMEITGARHPLLTGEVVPTTISIAAREPVLVITGPNAGGKTVALKTVGLLAMMAHAGLQVPADDAVMPLMDGVYADIGDQQSIFESLSTFSSHIRNLQRIMDVATDHSLILIDELGSATDPEEGSALAIALLSHLRDRGAMVVATTHHRNVARLAQEETGMVNASVDLNPRTLEPTYRLTHGIPGRSYALTIAARLGLPDAVITGAQAHLEPGHVRTDQLLQELQDERLTVSELRQQAEQALNGARAREQEIARELETVEDTKAQLVEDARRELAEQIGDLSGRIRRAERSLERSSVGVDAPARDVDLRAERERLAEAQREVVSPDWAPIPVERPPWYHDLRTGDLVYIRGVSRPVEVVTPPDQQQEVEVLIGSMRARLPVYQLDRPAERIHPAAEQAGVVYRRPESKRTLSPEVNLHGYRVDEALNVIDSLLDDAALEGMSSLKIVHGKGTGALRRAIREYLSGHPPGGTLMAQIAGLGHVGIYATDLMNMRDFYTRVLGLQIADEDLEQRRMVFLSSDPVAEHHEFVLMEGRVTSDDAKVIQQISFAVPSIQDMREYKARIDAESVTIDRIVSHGNAFGMYFFDPEGNRVELYYKTGFPVPQPHGDPLDLSRTDDELLGEAKELLHTKR</sequence>
<dbReference type="SUPFAM" id="SSF52540">
    <property type="entry name" value="P-loop containing nucleoside triphosphate hydrolases"/>
    <property type="match status" value="1"/>
</dbReference>
<dbReference type="InterPro" id="IPR037523">
    <property type="entry name" value="VOC_core"/>
</dbReference>
<name>A0AA35T2J8_GEOBA</name>
<dbReference type="SUPFAM" id="SSF48334">
    <property type="entry name" value="DNA repair protein MutS, domain III"/>
    <property type="match status" value="1"/>
</dbReference>
<dbReference type="Gene3D" id="3.30.1370.110">
    <property type="match status" value="1"/>
</dbReference>
<dbReference type="InterPro" id="IPR005747">
    <property type="entry name" value="MutS2"/>
</dbReference>
<dbReference type="InterPro" id="IPR036187">
    <property type="entry name" value="DNA_mismatch_repair_MutS_sf"/>
</dbReference>
<dbReference type="Proteomes" id="UP001174909">
    <property type="component" value="Unassembled WGS sequence"/>
</dbReference>
<keyword evidence="6" id="KW-0238">DNA-binding</keyword>
<dbReference type="InterPro" id="IPR002625">
    <property type="entry name" value="Smr_dom"/>
</dbReference>
<dbReference type="Gene3D" id="3.10.180.10">
    <property type="entry name" value="2,3-Dihydroxybiphenyl 1,2-Dioxygenase, domain 1"/>
    <property type="match status" value="1"/>
</dbReference>
<dbReference type="InterPro" id="IPR007696">
    <property type="entry name" value="DNA_mismatch_repair_MutS_core"/>
</dbReference>
<evidence type="ECO:0000256" key="4">
    <source>
        <dbReference type="ARBA" id="ARBA00022840"/>
    </source>
</evidence>
<feature type="domain" description="VOC" evidence="9">
    <location>
        <begin position="796"/>
        <end position="915"/>
    </location>
</feature>
<keyword evidence="4" id="KW-0067">ATP-binding</keyword>
<organism evidence="10 11">
    <name type="scientific">Geodia barretti</name>
    <name type="common">Barrett's horny sponge</name>
    <dbReference type="NCBI Taxonomy" id="519541"/>
    <lineage>
        <taxon>Eukaryota</taxon>
        <taxon>Metazoa</taxon>
        <taxon>Porifera</taxon>
        <taxon>Demospongiae</taxon>
        <taxon>Heteroscleromorpha</taxon>
        <taxon>Tetractinellida</taxon>
        <taxon>Astrophorina</taxon>
        <taxon>Geodiidae</taxon>
        <taxon>Geodia</taxon>
    </lineage>
</organism>
<dbReference type="GO" id="GO:0045910">
    <property type="term" value="P:negative regulation of DNA recombination"/>
    <property type="evidence" value="ECO:0007669"/>
    <property type="project" value="InterPro"/>
</dbReference>
<dbReference type="PIRSF" id="PIRSF005814">
    <property type="entry name" value="MutS_YshD"/>
    <property type="match status" value="1"/>
</dbReference>
<dbReference type="InterPro" id="IPR045076">
    <property type="entry name" value="MutS"/>
</dbReference>
<evidence type="ECO:0000313" key="10">
    <source>
        <dbReference type="EMBL" id="CAI8039962.1"/>
    </source>
</evidence>
<keyword evidence="11" id="KW-1185">Reference proteome</keyword>
<protein>
    <submittedName>
        <fullName evidence="10">Endonuclease MutS2</fullName>
    </submittedName>
</protein>
<dbReference type="EMBL" id="CASHTH010003070">
    <property type="protein sequence ID" value="CAI8039962.1"/>
    <property type="molecule type" value="Genomic_DNA"/>
</dbReference>
<dbReference type="PROSITE" id="PS50828">
    <property type="entry name" value="SMR"/>
    <property type="match status" value="1"/>
</dbReference>
<dbReference type="SMART" id="SM00463">
    <property type="entry name" value="SMR"/>
    <property type="match status" value="1"/>
</dbReference>
<proteinExistence type="inferred from homology"/>
<accession>A0AA35T2J8</accession>
<dbReference type="GO" id="GO:0006298">
    <property type="term" value="P:mismatch repair"/>
    <property type="evidence" value="ECO:0007669"/>
    <property type="project" value="InterPro"/>
</dbReference>
<dbReference type="InterPro" id="IPR029068">
    <property type="entry name" value="Glyas_Bleomycin-R_OHBP_Dase"/>
</dbReference>
<dbReference type="InterPro" id="IPR036063">
    <property type="entry name" value="Smr_dom_sf"/>
</dbReference>
<evidence type="ECO:0000256" key="1">
    <source>
        <dbReference type="ARBA" id="ARBA00022730"/>
    </source>
</evidence>